<accession>A0A2Z3YTH5</accession>
<dbReference type="InterPro" id="IPR023298">
    <property type="entry name" value="ATPase_P-typ_TM_dom_sf"/>
</dbReference>
<dbReference type="KEGG" id="cpre:Csp1_05290"/>
<evidence type="ECO:0000259" key="9">
    <source>
        <dbReference type="Pfam" id="PF00122"/>
    </source>
</evidence>
<evidence type="ECO:0000313" key="10">
    <source>
        <dbReference type="EMBL" id="AWT25347.1"/>
    </source>
</evidence>
<dbReference type="GO" id="GO:0005524">
    <property type="term" value="F:ATP binding"/>
    <property type="evidence" value="ECO:0007669"/>
    <property type="project" value="InterPro"/>
</dbReference>
<evidence type="ECO:0000256" key="4">
    <source>
        <dbReference type="ARBA" id="ARBA00022967"/>
    </source>
</evidence>
<feature type="transmembrane region" description="Helical" evidence="8">
    <location>
        <begin position="239"/>
        <end position="258"/>
    </location>
</feature>
<dbReference type="Pfam" id="PF00702">
    <property type="entry name" value="Hydrolase"/>
    <property type="match status" value="1"/>
</dbReference>
<feature type="transmembrane region" description="Helical" evidence="8">
    <location>
        <begin position="279"/>
        <end position="298"/>
    </location>
</feature>
<feature type="transmembrane region" description="Helical" evidence="8">
    <location>
        <begin position="318"/>
        <end position="338"/>
    </location>
</feature>
<keyword evidence="5 8" id="KW-1133">Transmembrane helix</keyword>
<comment type="subcellular location">
    <subcellularLocation>
        <location evidence="1">Cell membrane</location>
        <topology evidence="1">Multi-pass membrane protein</topology>
    </subcellularLocation>
</comment>
<dbReference type="SUPFAM" id="SSF56784">
    <property type="entry name" value="HAD-like"/>
    <property type="match status" value="1"/>
</dbReference>
<keyword evidence="2 8" id="KW-0812">Transmembrane</keyword>
<evidence type="ECO:0000256" key="5">
    <source>
        <dbReference type="ARBA" id="ARBA00022989"/>
    </source>
</evidence>
<dbReference type="Gene3D" id="3.40.1110.10">
    <property type="entry name" value="Calcium-transporting ATPase, cytoplasmic domain N"/>
    <property type="match status" value="1"/>
</dbReference>
<dbReference type="AlphaFoldDB" id="A0A2Z3YTH5"/>
<feature type="transmembrane region" description="Helical" evidence="8">
    <location>
        <begin position="478"/>
        <end position="499"/>
    </location>
</feature>
<dbReference type="InterPro" id="IPR023299">
    <property type="entry name" value="ATPase_P-typ_cyto_dom_N"/>
</dbReference>
<dbReference type="SUPFAM" id="SSF81665">
    <property type="entry name" value="Calcium ATPase, transmembrane domain M"/>
    <property type="match status" value="1"/>
</dbReference>
<dbReference type="PANTHER" id="PTHR43520">
    <property type="entry name" value="ATP7, ISOFORM B"/>
    <property type="match status" value="1"/>
</dbReference>
<feature type="region of interest" description="Disordered" evidence="7">
    <location>
        <begin position="1"/>
        <end position="28"/>
    </location>
</feature>
<dbReference type="GO" id="GO:0016887">
    <property type="term" value="F:ATP hydrolysis activity"/>
    <property type="evidence" value="ECO:0007669"/>
    <property type="project" value="InterPro"/>
</dbReference>
<dbReference type="EC" id="3.6.3.-" evidence="10"/>
<keyword evidence="3" id="KW-0479">Metal-binding</keyword>
<dbReference type="SUPFAM" id="SSF81653">
    <property type="entry name" value="Calcium ATPase, transduction domain A"/>
    <property type="match status" value="1"/>
</dbReference>
<dbReference type="InterPro" id="IPR008250">
    <property type="entry name" value="ATPase_P-typ_transduc_dom_A_sf"/>
</dbReference>
<feature type="region of interest" description="Disordered" evidence="7">
    <location>
        <begin position="148"/>
        <end position="168"/>
    </location>
</feature>
<evidence type="ECO:0000256" key="1">
    <source>
        <dbReference type="ARBA" id="ARBA00004651"/>
    </source>
</evidence>
<gene>
    <name evidence="10" type="primary">ctpA</name>
    <name evidence="10" type="ORF">Csp1_05290</name>
</gene>
<keyword evidence="6 8" id="KW-0472">Membrane</keyword>
<dbReference type="EMBL" id="CP024988">
    <property type="protein sequence ID" value="AWT25347.1"/>
    <property type="molecule type" value="Genomic_DNA"/>
</dbReference>
<keyword evidence="11" id="KW-1185">Reference proteome</keyword>
<feature type="domain" description="P-type ATPase A" evidence="9">
    <location>
        <begin position="359"/>
        <end position="457"/>
    </location>
</feature>
<dbReference type="GO" id="GO:0005507">
    <property type="term" value="F:copper ion binding"/>
    <property type="evidence" value="ECO:0007669"/>
    <property type="project" value="TreeGrafter"/>
</dbReference>
<evidence type="ECO:0000256" key="2">
    <source>
        <dbReference type="ARBA" id="ARBA00022692"/>
    </source>
</evidence>
<evidence type="ECO:0000313" key="11">
    <source>
        <dbReference type="Proteomes" id="UP000247696"/>
    </source>
</evidence>
<reference evidence="11" key="1">
    <citation type="submission" date="2017-11" db="EMBL/GenBank/DDBJ databases">
        <title>Otitis media/interna in a cat caused by the recently described species Corynebacterium provencense.</title>
        <authorList>
            <person name="Kittl S."/>
            <person name="Brodard I."/>
            <person name="Rychener L."/>
            <person name="Jores J."/>
            <person name="Roosje P."/>
            <person name="Gobeli Brawand S."/>
        </authorList>
    </citation>
    <scope>NUCLEOTIDE SEQUENCE [LARGE SCALE GENOMIC DNA]</scope>
    <source>
        <strain evidence="11">17KM38</strain>
    </source>
</reference>
<dbReference type="PANTHER" id="PTHR43520:SF8">
    <property type="entry name" value="P-TYPE CU(+) TRANSPORTER"/>
    <property type="match status" value="1"/>
</dbReference>
<evidence type="ECO:0000256" key="6">
    <source>
        <dbReference type="ARBA" id="ARBA00023136"/>
    </source>
</evidence>
<organism evidence="10 11">
    <name type="scientific">Corynebacterium provencense</name>
    <dbReference type="NCBI Taxonomy" id="1737425"/>
    <lineage>
        <taxon>Bacteria</taxon>
        <taxon>Bacillati</taxon>
        <taxon>Actinomycetota</taxon>
        <taxon>Actinomycetes</taxon>
        <taxon>Mycobacteriales</taxon>
        <taxon>Corynebacteriaceae</taxon>
        <taxon>Corynebacterium</taxon>
    </lineage>
</organism>
<dbReference type="SUPFAM" id="SSF81660">
    <property type="entry name" value="Metal cation-transporting ATPase, ATP-binding domain N"/>
    <property type="match status" value="1"/>
</dbReference>
<keyword evidence="4" id="KW-1278">Translocase</keyword>
<name>A0A2Z3YTH5_9CORY</name>
<dbReference type="InterPro" id="IPR001757">
    <property type="entry name" value="P_typ_ATPase"/>
</dbReference>
<evidence type="ECO:0000256" key="7">
    <source>
        <dbReference type="SAM" id="MobiDB-lite"/>
    </source>
</evidence>
<feature type="transmembrane region" description="Helical" evidence="8">
    <location>
        <begin position="215"/>
        <end position="233"/>
    </location>
</feature>
<dbReference type="Pfam" id="PF00122">
    <property type="entry name" value="E1-E2_ATPase"/>
    <property type="match status" value="1"/>
</dbReference>
<dbReference type="GO" id="GO:0005886">
    <property type="term" value="C:plasma membrane"/>
    <property type="evidence" value="ECO:0007669"/>
    <property type="project" value="UniProtKB-SubCell"/>
</dbReference>
<dbReference type="NCBIfam" id="TIGR01494">
    <property type="entry name" value="ATPase_P-type"/>
    <property type="match status" value="2"/>
</dbReference>
<protein>
    <submittedName>
        <fullName evidence="10">Cation-transporting P-type ATPase A</fullName>
        <ecNumber evidence="10">3.6.3.-</ecNumber>
    </submittedName>
</protein>
<evidence type="ECO:0000256" key="3">
    <source>
        <dbReference type="ARBA" id="ARBA00022723"/>
    </source>
</evidence>
<keyword evidence="10" id="KW-0378">Hydrolase</keyword>
<feature type="compositionally biased region" description="Basic and acidic residues" evidence="7">
    <location>
        <begin position="1"/>
        <end position="12"/>
    </location>
</feature>
<dbReference type="Gene3D" id="3.40.50.1000">
    <property type="entry name" value="HAD superfamily/HAD-like"/>
    <property type="match status" value="1"/>
</dbReference>
<dbReference type="Gene3D" id="2.70.150.10">
    <property type="entry name" value="Calcium-transporting ATPase, cytoplasmic transduction domain A"/>
    <property type="match status" value="1"/>
</dbReference>
<dbReference type="GO" id="GO:0055070">
    <property type="term" value="P:copper ion homeostasis"/>
    <property type="evidence" value="ECO:0007669"/>
    <property type="project" value="TreeGrafter"/>
</dbReference>
<dbReference type="InterPro" id="IPR059000">
    <property type="entry name" value="ATPase_P-type_domA"/>
</dbReference>
<proteinExistence type="predicted"/>
<dbReference type="STRING" id="1737425.GCA_900049755_00846"/>
<sequence length="913" mass="98203">MVTGGNEHREVHGGQWGTGQVSAASRAIEEARDAARAAGLLDRHSGSGAEDRADDAQESAGPLTSFTWHLSGLESAVEAGQVEAALCAVPGVQARVVYSTSMAWVTAPDDLSPDVLRDLMAGMGVDAWLTTASLRRRAERLNISERRRRMRRARRSRQRPRSFQERERHATTYADIRREKRLRRRGYGAGTGGSQSSAATEVLYTARDLITIPRLIVAVVLGLPVVVLQHMPGWQFDRWQWLCLALSLPVVTWCAWPFHRAMLAGLRRGMSALDTASSVAILVSFIYSLVTMLVSDVGDAGWRNSPGWTAGYHDSGNGSVFLDVACGVTILLLLGRLASRRTRLRSSLALGTLRLPGSDTVTVVRNDRRGKPVKSAITVGEIRVGDDILVPPGGIVPSDGEVVGGRAMVDAGPFGGRDRRIEVTVNSPVYAGARNCGDTLKIRVERTGSRTRLAAVNRWIAAAERDENRLDQLATRSASLLVPWAVVVAVGAAAVWLLVTDSPASAVAAALAVLISVAPLALAVSTTLALRLGLARAAAGGTLLRNANTIHQLADVDTVIFNRNGTLTHGPMTVTGITAAKGENPELVLRVAGALSLESNHAVSRAIVRADREARDAGTGGDSVPHWLETGPVVVDEFGSFTSTVEIPVKDPKTGETATRHLPVALWRPRDLSELSDPALANAAVSGGTPLVVSWKDRARGVINVSDQVKGDAAAAVETLEEMDIETTMIARDTYPVARRMADMIGISTVLAGIAPGRKAATVRSVHAQGAKVAMVGDQDVLDCLRVADVGMLMGSADRIDNAESDVVIIREDISAIPEVINLVRHVRATVDWNLWLSWGYNIAALLLSVTGLLNPLVATVPMLLSSLLIEWRSARITHRDYTTRTTVNADWRPRWVRFRSWAGENLLPWQTE</sequence>
<feature type="transmembrane region" description="Helical" evidence="8">
    <location>
        <begin position="843"/>
        <end position="870"/>
    </location>
</feature>
<dbReference type="GO" id="GO:0043682">
    <property type="term" value="F:P-type divalent copper transporter activity"/>
    <property type="evidence" value="ECO:0007669"/>
    <property type="project" value="TreeGrafter"/>
</dbReference>
<feature type="transmembrane region" description="Helical" evidence="8">
    <location>
        <begin position="505"/>
        <end position="530"/>
    </location>
</feature>
<dbReference type="InterPro" id="IPR036412">
    <property type="entry name" value="HAD-like_sf"/>
</dbReference>
<dbReference type="Proteomes" id="UP000247696">
    <property type="component" value="Chromosome"/>
</dbReference>
<evidence type="ECO:0000256" key="8">
    <source>
        <dbReference type="SAM" id="Phobius"/>
    </source>
</evidence>
<feature type="compositionally biased region" description="Basic residues" evidence="7">
    <location>
        <begin position="148"/>
        <end position="160"/>
    </location>
</feature>
<dbReference type="InterPro" id="IPR023214">
    <property type="entry name" value="HAD_sf"/>
</dbReference>